<reference evidence="1 2" key="1">
    <citation type="submission" date="2018-10" db="EMBL/GenBank/DDBJ databases">
        <title>Isolation of pseudouridimycin from Streptomyces albus DSM 40763.</title>
        <authorList>
            <person name="Rosenqvist P."/>
            <person name="Metsae-Ketelae M."/>
            <person name="Virta P."/>
        </authorList>
    </citation>
    <scope>NUCLEOTIDE SEQUENCE [LARGE SCALE GENOMIC DNA]</scope>
    <source>
        <strain evidence="1 2">DSM 40763</strain>
    </source>
</reference>
<comment type="caution">
    <text evidence="1">The sequence shown here is derived from an EMBL/GenBank/DDBJ whole genome shotgun (WGS) entry which is preliminary data.</text>
</comment>
<proteinExistence type="predicted"/>
<keyword evidence="1" id="KW-0808">Transferase</keyword>
<evidence type="ECO:0000313" key="2">
    <source>
        <dbReference type="Proteomes" id="UP000298111"/>
    </source>
</evidence>
<dbReference type="AlphaFoldDB" id="A0A6C1BWT4"/>
<dbReference type="Proteomes" id="UP000298111">
    <property type="component" value="Unassembled WGS sequence"/>
</dbReference>
<gene>
    <name evidence="1" type="ORF">D8771_03365</name>
</gene>
<name>A0A6C1BWT4_9ACTN</name>
<dbReference type="SUPFAM" id="SSF56214">
    <property type="entry name" value="4'-phosphopantetheinyl transferase"/>
    <property type="match status" value="2"/>
</dbReference>
<sequence>MVLDAARPLWLGRPPGTPLTLAVVSLTWLRALSAPDRRALAGRHLTQEEAAFGAALPVPKRRTEWLAGRLALKSAVRAHQRYRLRCAATPGGRLPVRTLADGLRAGKPYVAAPVEVALTHAGDFAVAACGPRPVGVDLERHRTVTPYLARLLTVPDGPGTERLRRMPLTLRWAAKEAVLKHYGFGLRIGGGAREVELTGWAHDGRFTWRPSAALADHLPYDGGRTVCLAQDIDNYSFAMVWQT</sequence>
<organism evidence="1 2">
    <name type="scientific">Streptomyces albus</name>
    <dbReference type="NCBI Taxonomy" id="1888"/>
    <lineage>
        <taxon>Bacteria</taxon>
        <taxon>Bacillati</taxon>
        <taxon>Actinomycetota</taxon>
        <taxon>Actinomycetes</taxon>
        <taxon>Kitasatosporales</taxon>
        <taxon>Streptomycetaceae</taxon>
        <taxon>Streptomyces</taxon>
    </lineage>
</organism>
<dbReference type="GeneID" id="75185025"/>
<dbReference type="EMBL" id="RCIY01000009">
    <property type="protein sequence ID" value="TGG88610.1"/>
    <property type="molecule type" value="Genomic_DNA"/>
</dbReference>
<accession>A0A6C1BWT4</accession>
<dbReference type="RefSeq" id="WP_041968511.1">
    <property type="nucleotide sequence ID" value="NZ_BBQG01000011.1"/>
</dbReference>
<dbReference type="GO" id="GO:0008897">
    <property type="term" value="F:holo-[acyl-carrier-protein] synthase activity"/>
    <property type="evidence" value="ECO:0007669"/>
    <property type="project" value="InterPro"/>
</dbReference>
<dbReference type="Gene3D" id="3.90.470.20">
    <property type="entry name" value="4'-phosphopantetheinyl transferase domain"/>
    <property type="match status" value="1"/>
</dbReference>
<dbReference type="GO" id="GO:0000287">
    <property type="term" value="F:magnesium ion binding"/>
    <property type="evidence" value="ECO:0007669"/>
    <property type="project" value="InterPro"/>
</dbReference>
<dbReference type="InterPro" id="IPR037143">
    <property type="entry name" value="4-PPantetheinyl_Trfase_dom_sf"/>
</dbReference>
<protein>
    <submittedName>
        <fullName evidence="1">4'-phosphopantetheinyl transferase superfamily protein</fullName>
    </submittedName>
</protein>
<evidence type="ECO:0000313" key="1">
    <source>
        <dbReference type="EMBL" id="TGG88610.1"/>
    </source>
</evidence>